<evidence type="ECO:0000313" key="2">
    <source>
        <dbReference type="Proteomes" id="UP000789525"/>
    </source>
</evidence>
<dbReference type="Proteomes" id="UP000789525">
    <property type="component" value="Unassembled WGS sequence"/>
</dbReference>
<dbReference type="EMBL" id="CAJVPT010001454">
    <property type="protein sequence ID" value="CAG8462568.1"/>
    <property type="molecule type" value="Genomic_DNA"/>
</dbReference>
<protein>
    <submittedName>
        <fullName evidence="1">1872_t:CDS:1</fullName>
    </submittedName>
</protein>
<comment type="caution">
    <text evidence="1">The sequence shown here is derived from an EMBL/GenBank/DDBJ whole genome shotgun (WGS) entry which is preliminary data.</text>
</comment>
<accession>A0ACA9KAR3</accession>
<proteinExistence type="predicted"/>
<feature type="non-terminal residue" evidence="1">
    <location>
        <position position="1"/>
    </location>
</feature>
<name>A0ACA9KAR3_9GLOM</name>
<keyword evidence="2" id="KW-1185">Reference proteome</keyword>
<sequence>NVEECILATQEKIIENEHRLNRLQSVQNEINEEINNDLKRIQEQIYEASNLSINVGSYFKCQTRTTEQLDYMLQAIHEYARLIEEASLTIKHFGDVGSPMKYESLDLSPFRQHEGSISYFDDHIHHSARSSSSESQESPGASPSTTHTAATTPTSLVTDPELSPAERPPQMIYPLPRYQLKHQKLLLSSMRRAAVGLKFLLYANQLNDYKNDFPDSDCDLDLGSFDNPLTEEVVTTTYRDVSRDREGNDIDSKTNTACSRSDSGCDSNNSDSGGSDSEKNRDNNPGNICVTIRKRSHVVHSYDLLRFEKRTVGRTTGILSNMQLPIARGRIGHCGIVSEKNT</sequence>
<organism evidence="1 2">
    <name type="scientific">Acaulospora colombiana</name>
    <dbReference type="NCBI Taxonomy" id="27376"/>
    <lineage>
        <taxon>Eukaryota</taxon>
        <taxon>Fungi</taxon>
        <taxon>Fungi incertae sedis</taxon>
        <taxon>Mucoromycota</taxon>
        <taxon>Glomeromycotina</taxon>
        <taxon>Glomeromycetes</taxon>
        <taxon>Diversisporales</taxon>
        <taxon>Acaulosporaceae</taxon>
        <taxon>Acaulospora</taxon>
    </lineage>
</organism>
<evidence type="ECO:0000313" key="1">
    <source>
        <dbReference type="EMBL" id="CAG8462568.1"/>
    </source>
</evidence>
<reference evidence="1" key="1">
    <citation type="submission" date="2021-06" db="EMBL/GenBank/DDBJ databases">
        <authorList>
            <person name="Kallberg Y."/>
            <person name="Tangrot J."/>
            <person name="Rosling A."/>
        </authorList>
    </citation>
    <scope>NUCLEOTIDE SEQUENCE</scope>
    <source>
        <strain evidence="1">CL356</strain>
    </source>
</reference>
<gene>
    <name evidence="1" type="ORF">ACOLOM_LOCUS1229</name>
</gene>